<keyword evidence="1" id="KW-0732">Signal</keyword>
<comment type="caution">
    <text evidence="2">The sequence shown here is derived from an EMBL/GenBank/DDBJ whole genome shotgun (WGS) entry which is preliminary data.</text>
</comment>
<organism evidence="2 3">
    <name type="scientific">Panacibacter microcysteis</name>
    <dbReference type="NCBI Taxonomy" id="2793269"/>
    <lineage>
        <taxon>Bacteria</taxon>
        <taxon>Pseudomonadati</taxon>
        <taxon>Bacteroidota</taxon>
        <taxon>Chitinophagia</taxon>
        <taxon>Chitinophagales</taxon>
        <taxon>Chitinophagaceae</taxon>
        <taxon>Panacibacter</taxon>
    </lineage>
</organism>
<dbReference type="AlphaFoldDB" id="A0A931GV14"/>
<keyword evidence="3" id="KW-1185">Reference proteome</keyword>
<sequence>MKTKKSALIMIVLGALFTTSSCSVEYRARHPRPKPKRVIVVGKAGTEQHINTHTQQEQPATNVAVY</sequence>
<name>A0A931GV14_9BACT</name>
<evidence type="ECO:0000313" key="3">
    <source>
        <dbReference type="Proteomes" id="UP000628448"/>
    </source>
</evidence>
<gene>
    <name evidence="2" type="ORF">I5907_13700</name>
</gene>
<protein>
    <submittedName>
        <fullName evidence="2">Uncharacterized protein</fullName>
    </submittedName>
</protein>
<dbReference type="PROSITE" id="PS51257">
    <property type="entry name" value="PROKAR_LIPOPROTEIN"/>
    <property type="match status" value="1"/>
</dbReference>
<evidence type="ECO:0000313" key="2">
    <source>
        <dbReference type="EMBL" id="MBG9377291.1"/>
    </source>
</evidence>
<dbReference type="Proteomes" id="UP000628448">
    <property type="component" value="Unassembled WGS sequence"/>
</dbReference>
<accession>A0A931GV14</accession>
<feature type="chain" id="PRO_5036884176" evidence="1">
    <location>
        <begin position="24"/>
        <end position="66"/>
    </location>
</feature>
<feature type="signal peptide" evidence="1">
    <location>
        <begin position="1"/>
        <end position="23"/>
    </location>
</feature>
<dbReference type="RefSeq" id="WP_196991381.1">
    <property type="nucleotide sequence ID" value="NZ_JADWYR010000002.1"/>
</dbReference>
<evidence type="ECO:0000256" key="1">
    <source>
        <dbReference type="SAM" id="SignalP"/>
    </source>
</evidence>
<proteinExistence type="predicted"/>
<reference evidence="2" key="1">
    <citation type="submission" date="2020-11" db="EMBL/GenBank/DDBJ databases">
        <title>Bacterial whole genome sequence for Panacibacter sp. DH6.</title>
        <authorList>
            <person name="Le V."/>
            <person name="Ko S."/>
            <person name="Ahn C.-Y."/>
            <person name="Oh H.-M."/>
        </authorList>
    </citation>
    <scope>NUCLEOTIDE SEQUENCE</scope>
    <source>
        <strain evidence="2">DH6</strain>
    </source>
</reference>
<dbReference type="EMBL" id="JADWYR010000002">
    <property type="protein sequence ID" value="MBG9377291.1"/>
    <property type="molecule type" value="Genomic_DNA"/>
</dbReference>